<dbReference type="Proteomes" id="UP000029518">
    <property type="component" value="Chromosome"/>
</dbReference>
<accession>A0A089LCY4</accession>
<keyword evidence="2" id="KW-1185">Reference proteome</keyword>
<evidence type="ECO:0000313" key="1">
    <source>
        <dbReference type="EMBL" id="AIQ59351.1"/>
    </source>
</evidence>
<dbReference type="RefSeq" id="WP_039293813.1">
    <property type="nucleotide sequence ID" value="NZ_CP009285.1"/>
</dbReference>
<proteinExistence type="predicted"/>
<evidence type="ECO:0000313" key="2">
    <source>
        <dbReference type="Proteomes" id="UP000029518"/>
    </source>
</evidence>
<protein>
    <submittedName>
        <fullName evidence="1">Uncharacterized protein</fullName>
    </submittedName>
</protein>
<sequence length="84" mass="9641">MSKEFSRQYTESVKLELLNRLGLKQVYFKGQQGDDLLYEATGFDRGTAHKFCVRTKKGTIDEWVGGKWMKVRSFTIATGREGSE</sequence>
<organism evidence="1 2">
    <name type="scientific">Paenibacillus borealis</name>
    <dbReference type="NCBI Taxonomy" id="160799"/>
    <lineage>
        <taxon>Bacteria</taxon>
        <taxon>Bacillati</taxon>
        <taxon>Bacillota</taxon>
        <taxon>Bacilli</taxon>
        <taxon>Bacillales</taxon>
        <taxon>Paenibacillaceae</taxon>
        <taxon>Paenibacillus</taxon>
    </lineage>
</organism>
<dbReference type="AlphaFoldDB" id="A0A089LCY4"/>
<dbReference type="OrthoDB" id="2636517at2"/>
<dbReference type="KEGG" id="pbd:PBOR_22175"/>
<dbReference type="HOGENOM" id="CLU_2524418_0_0_9"/>
<gene>
    <name evidence="1" type="ORF">PBOR_22175</name>
</gene>
<reference evidence="1" key="1">
    <citation type="submission" date="2014-08" db="EMBL/GenBank/DDBJ databases">
        <title>Comparative genomics of the Paenibacillus odorifer group.</title>
        <authorList>
            <person name="den Bakker H.C."/>
            <person name="Tsai Y.-C.Y.-C."/>
            <person name="Martin N."/>
            <person name="Korlach J."/>
            <person name="Wiedmann M."/>
        </authorList>
    </citation>
    <scope>NUCLEOTIDE SEQUENCE [LARGE SCALE GENOMIC DNA]</scope>
    <source>
        <strain evidence="1">DSM 13188</strain>
    </source>
</reference>
<name>A0A089LCY4_PAEBO</name>
<dbReference type="EMBL" id="CP009285">
    <property type="protein sequence ID" value="AIQ59351.1"/>
    <property type="molecule type" value="Genomic_DNA"/>
</dbReference>